<reference evidence="2" key="1">
    <citation type="submission" date="2014-09" db="EMBL/GenBank/DDBJ databases">
        <authorList>
            <person name="Magalhaes I.L.F."/>
            <person name="Oliveira U."/>
            <person name="Santos F.R."/>
            <person name="Vidigal T.H.D.A."/>
            <person name="Brescovit A.D."/>
            <person name="Santos A.J."/>
        </authorList>
    </citation>
    <scope>NUCLEOTIDE SEQUENCE</scope>
    <source>
        <tissue evidence="2">Shoot tissue taken approximately 20 cm above the soil surface</tissue>
    </source>
</reference>
<evidence type="ECO:0000313" key="2">
    <source>
        <dbReference type="EMBL" id="JAE13700.1"/>
    </source>
</evidence>
<proteinExistence type="predicted"/>
<dbReference type="EMBL" id="GBRH01184196">
    <property type="protein sequence ID" value="JAE13700.1"/>
    <property type="molecule type" value="Transcribed_RNA"/>
</dbReference>
<name>A0A0A9FL36_ARUDO</name>
<evidence type="ECO:0000256" key="1">
    <source>
        <dbReference type="SAM" id="MobiDB-lite"/>
    </source>
</evidence>
<sequence>MSNSHASTAETDQNQGNELKTVCNSDSVNVT</sequence>
<accession>A0A0A9FL36</accession>
<feature type="region of interest" description="Disordered" evidence="1">
    <location>
        <begin position="1"/>
        <end position="31"/>
    </location>
</feature>
<dbReference type="AlphaFoldDB" id="A0A0A9FL36"/>
<organism evidence="2">
    <name type="scientific">Arundo donax</name>
    <name type="common">Giant reed</name>
    <name type="synonym">Donax arundinaceus</name>
    <dbReference type="NCBI Taxonomy" id="35708"/>
    <lineage>
        <taxon>Eukaryota</taxon>
        <taxon>Viridiplantae</taxon>
        <taxon>Streptophyta</taxon>
        <taxon>Embryophyta</taxon>
        <taxon>Tracheophyta</taxon>
        <taxon>Spermatophyta</taxon>
        <taxon>Magnoliopsida</taxon>
        <taxon>Liliopsida</taxon>
        <taxon>Poales</taxon>
        <taxon>Poaceae</taxon>
        <taxon>PACMAD clade</taxon>
        <taxon>Arundinoideae</taxon>
        <taxon>Arundineae</taxon>
        <taxon>Arundo</taxon>
    </lineage>
</organism>
<reference evidence="2" key="2">
    <citation type="journal article" date="2015" name="Data Brief">
        <title>Shoot transcriptome of the giant reed, Arundo donax.</title>
        <authorList>
            <person name="Barrero R.A."/>
            <person name="Guerrero F.D."/>
            <person name="Moolhuijzen P."/>
            <person name="Goolsby J.A."/>
            <person name="Tidwell J."/>
            <person name="Bellgard S.E."/>
            <person name="Bellgard M.I."/>
        </authorList>
    </citation>
    <scope>NUCLEOTIDE SEQUENCE</scope>
    <source>
        <tissue evidence="2">Shoot tissue taken approximately 20 cm above the soil surface</tissue>
    </source>
</reference>
<protein>
    <submittedName>
        <fullName evidence="2">Uncharacterized protein</fullName>
    </submittedName>
</protein>